<protein>
    <submittedName>
        <fullName evidence="2">Uncharacterized protein</fullName>
    </submittedName>
</protein>
<keyword evidence="3" id="KW-1185">Reference proteome</keyword>
<dbReference type="Proteomes" id="UP000094296">
    <property type="component" value="Unassembled WGS sequence"/>
</dbReference>
<dbReference type="OrthoDB" id="2083583at2"/>
<dbReference type="AlphaFoldDB" id="A0A1E5FYM9"/>
<feature type="transmembrane region" description="Helical" evidence="1">
    <location>
        <begin position="50"/>
        <end position="75"/>
    </location>
</feature>
<dbReference type="RefSeq" id="WP_069644249.1">
    <property type="nucleotide sequence ID" value="NZ_MIJE01000035.1"/>
</dbReference>
<keyword evidence="1" id="KW-0812">Transmembrane</keyword>
<proteinExistence type="predicted"/>
<gene>
    <name evidence="2" type="ORF">BHF68_11290</name>
</gene>
<keyword evidence="1" id="KW-1133">Transmembrane helix</keyword>
<accession>A0A1E5FYM9</accession>
<reference evidence="2 3" key="1">
    <citation type="submission" date="2016-09" db="EMBL/GenBank/DDBJ databases">
        <title>Draft genome sequence for the type strain of Desulfuribacillus alkaliarsenatis AHT28, an obligately anaerobic, sulfidogenic bacterium isolated from Russian soda lake sediments.</title>
        <authorList>
            <person name="Abin C.A."/>
            <person name="Hollibaugh J.T."/>
        </authorList>
    </citation>
    <scope>NUCLEOTIDE SEQUENCE [LARGE SCALE GENOMIC DNA]</scope>
    <source>
        <strain evidence="2 3">AHT28</strain>
    </source>
</reference>
<dbReference type="STRING" id="766136.BHF68_11290"/>
<evidence type="ECO:0000256" key="1">
    <source>
        <dbReference type="SAM" id="Phobius"/>
    </source>
</evidence>
<evidence type="ECO:0000313" key="3">
    <source>
        <dbReference type="Proteomes" id="UP000094296"/>
    </source>
</evidence>
<keyword evidence="1" id="KW-0472">Membrane</keyword>
<evidence type="ECO:0000313" key="2">
    <source>
        <dbReference type="EMBL" id="OEF95683.1"/>
    </source>
</evidence>
<organism evidence="2 3">
    <name type="scientific">Desulfuribacillus alkaliarsenatis</name>
    <dbReference type="NCBI Taxonomy" id="766136"/>
    <lineage>
        <taxon>Bacteria</taxon>
        <taxon>Bacillati</taxon>
        <taxon>Bacillota</taxon>
        <taxon>Desulfuribacillia</taxon>
        <taxon>Desulfuribacillales</taxon>
        <taxon>Desulfuribacillaceae</taxon>
        <taxon>Desulfuribacillus</taxon>
    </lineage>
</organism>
<sequence length="105" mass="11876">MDKQKIKQLFSENTKSITLNDGQKQKLIAMRHKAQTQTPMRRFMETEIRIPMPAFSAVTVACLAAGFMFLSSLLLPGDVPQPRYQIIEMQMASSLSVEQKTSNNI</sequence>
<dbReference type="EMBL" id="MIJE01000035">
    <property type="protein sequence ID" value="OEF95683.1"/>
    <property type="molecule type" value="Genomic_DNA"/>
</dbReference>
<comment type="caution">
    <text evidence="2">The sequence shown here is derived from an EMBL/GenBank/DDBJ whole genome shotgun (WGS) entry which is preliminary data.</text>
</comment>
<name>A0A1E5FYM9_9FIRM</name>